<sequence>MDAPICQFDGDIARLNRLFLVLAKETLRVSGPAVAQDIFGLDGGDIEFLNDADLSQLDLMSESKSLLFKPVVSLSILSDSIAEGTHHWLMNLAADQ</sequence>
<comment type="caution">
    <text evidence="1">The sequence shown here is derived from an EMBL/GenBank/DDBJ whole genome shotgun (WGS) entry which is preliminary data.</text>
</comment>
<dbReference type="Proteomes" id="UP001515641">
    <property type="component" value="Unassembled WGS sequence"/>
</dbReference>
<protein>
    <recommendedName>
        <fullName evidence="3">Acyl carrier protein</fullName>
    </recommendedName>
</protein>
<proteinExistence type="predicted"/>
<dbReference type="RefSeq" id="WP_166451033.1">
    <property type="nucleotide sequence ID" value="NZ_JAAOMA010000004.1"/>
</dbReference>
<accession>A0ABX0L0Q6</accession>
<organism evidence="1 2">
    <name type="scientific">Chromobacterium fluminis</name>
    <dbReference type="NCBI Taxonomy" id="3044269"/>
    <lineage>
        <taxon>Bacteria</taxon>
        <taxon>Pseudomonadati</taxon>
        <taxon>Pseudomonadota</taxon>
        <taxon>Betaproteobacteria</taxon>
        <taxon>Neisseriales</taxon>
        <taxon>Chromobacteriaceae</taxon>
        <taxon>Chromobacterium</taxon>
    </lineage>
</organism>
<reference evidence="1 2" key="1">
    <citation type="submission" date="2020-03" db="EMBL/GenBank/DDBJ databases">
        <title>Draft genome sequence of environmentally isolated cultures.</title>
        <authorList>
            <person name="Wilson H.S."/>
            <person name="De Leon M.E."/>
        </authorList>
    </citation>
    <scope>NUCLEOTIDE SEQUENCE [LARGE SCALE GENOMIC DNA]</scope>
    <source>
        <strain evidence="1 2">HSC-31F16</strain>
    </source>
</reference>
<dbReference type="EMBL" id="JAAOMA010000004">
    <property type="protein sequence ID" value="NHR04523.1"/>
    <property type="molecule type" value="Genomic_DNA"/>
</dbReference>
<gene>
    <name evidence="1" type="ORF">HA052_04870</name>
</gene>
<evidence type="ECO:0000313" key="1">
    <source>
        <dbReference type="EMBL" id="NHR04523.1"/>
    </source>
</evidence>
<dbReference type="Gene3D" id="1.10.4000.10">
    <property type="entry name" value="Flagellar transcriptional activator FlhD"/>
    <property type="match status" value="1"/>
</dbReference>
<dbReference type="InterPro" id="IPR036194">
    <property type="entry name" value="FlhD_sf"/>
</dbReference>
<evidence type="ECO:0008006" key="3">
    <source>
        <dbReference type="Google" id="ProtNLM"/>
    </source>
</evidence>
<evidence type="ECO:0000313" key="2">
    <source>
        <dbReference type="Proteomes" id="UP001515641"/>
    </source>
</evidence>
<name>A0ABX0L0Q6_9NEIS</name>
<keyword evidence="2" id="KW-1185">Reference proteome</keyword>